<dbReference type="InterPro" id="IPR001584">
    <property type="entry name" value="Integrase_cat-core"/>
</dbReference>
<evidence type="ECO:0000313" key="4">
    <source>
        <dbReference type="Proteomes" id="UP001054821"/>
    </source>
</evidence>
<evidence type="ECO:0000256" key="1">
    <source>
        <dbReference type="SAM" id="MobiDB-lite"/>
    </source>
</evidence>
<dbReference type="Proteomes" id="UP001054821">
    <property type="component" value="Chromosome 4"/>
</dbReference>
<organism evidence="3 4">
    <name type="scientific">Prunus dulcis</name>
    <name type="common">Almond</name>
    <name type="synonym">Amygdalus dulcis</name>
    <dbReference type="NCBI Taxonomy" id="3755"/>
    <lineage>
        <taxon>Eukaryota</taxon>
        <taxon>Viridiplantae</taxon>
        <taxon>Streptophyta</taxon>
        <taxon>Embryophyta</taxon>
        <taxon>Tracheophyta</taxon>
        <taxon>Spermatophyta</taxon>
        <taxon>Magnoliopsida</taxon>
        <taxon>eudicotyledons</taxon>
        <taxon>Gunneridae</taxon>
        <taxon>Pentapetalae</taxon>
        <taxon>rosids</taxon>
        <taxon>fabids</taxon>
        <taxon>Rosales</taxon>
        <taxon>Rosaceae</taxon>
        <taxon>Amygdaloideae</taxon>
        <taxon>Amygdaleae</taxon>
        <taxon>Prunus</taxon>
    </lineage>
</organism>
<dbReference type="GO" id="GO:0003676">
    <property type="term" value="F:nucleic acid binding"/>
    <property type="evidence" value="ECO:0007669"/>
    <property type="project" value="InterPro"/>
</dbReference>
<keyword evidence="4" id="KW-1185">Reference proteome</keyword>
<dbReference type="InterPro" id="IPR039537">
    <property type="entry name" value="Retrotran_Ty1/copia-like"/>
</dbReference>
<accession>A0AAD4W131</accession>
<dbReference type="GO" id="GO:0015074">
    <property type="term" value="P:DNA integration"/>
    <property type="evidence" value="ECO:0007669"/>
    <property type="project" value="InterPro"/>
</dbReference>
<comment type="caution">
    <text evidence="3">The sequence shown here is derived from an EMBL/GenBank/DDBJ whole genome shotgun (WGS) entry which is preliminary data.</text>
</comment>
<dbReference type="Gene3D" id="3.30.420.10">
    <property type="entry name" value="Ribonuclease H-like superfamily/Ribonuclease H"/>
    <property type="match status" value="1"/>
</dbReference>
<feature type="domain" description="Integrase catalytic" evidence="2">
    <location>
        <begin position="1"/>
        <end position="109"/>
    </location>
</feature>
<feature type="region of interest" description="Disordered" evidence="1">
    <location>
        <begin position="89"/>
        <end position="159"/>
    </location>
</feature>
<protein>
    <recommendedName>
        <fullName evidence="2">Integrase catalytic domain-containing protein</fullName>
    </recommendedName>
</protein>
<dbReference type="PROSITE" id="PS50994">
    <property type="entry name" value="INTEGRASE"/>
    <property type="match status" value="1"/>
</dbReference>
<evidence type="ECO:0000259" key="2">
    <source>
        <dbReference type="PROSITE" id="PS50994"/>
    </source>
</evidence>
<dbReference type="SUPFAM" id="SSF53098">
    <property type="entry name" value="Ribonuclease H-like"/>
    <property type="match status" value="1"/>
</dbReference>
<dbReference type="PANTHER" id="PTHR42648">
    <property type="entry name" value="TRANSPOSASE, PUTATIVE-RELATED"/>
    <property type="match status" value="1"/>
</dbReference>
<name>A0AAD4W131_PRUDU</name>
<dbReference type="InterPro" id="IPR036397">
    <property type="entry name" value="RNaseH_sf"/>
</dbReference>
<dbReference type="EMBL" id="JAJFAZ020000004">
    <property type="protein sequence ID" value="KAI5334393.1"/>
    <property type="molecule type" value="Genomic_DNA"/>
</dbReference>
<sequence>MVETHFHTRIQVLRSDNGGEFLNHDLNQFLQDHGIIHQRSCLYTSQQNGVAERKNRHLLEVESDIYFSAVQEEDQNAKTAHILEFFPSNFSQTKNDNDRSPETLPKNDQWQDANDRSPETLPENDWSQVESGRSPPANPNILLQNDRSPEDCNRSSPGCQTKEEKIEEFLPAQEYSSAPVPHQSLAEDVIQVTAFSETDNINEIAHDDLISEGTEPAYQIPKRKNRGKPQVHYEADLNANGKYLINNYVSINRLSESRYMYNKWKVIIIRNNDKISPYGSQTLNSGSAP</sequence>
<dbReference type="InterPro" id="IPR012337">
    <property type="entry name" value="RNaseH-like_sf"/>
</dbReference>
<dbReference type="AlphaFoldDB" id="A0AAD4W131"/>
<reference evidence="3 4" key="1">
    <citation type="journal article" date="2022" name="G3 (Bethesda)">
        <title>Whole-genome sequence and methylome profiling of the almond [Prunus dulcis (Mill.) D.A. Webb] cultivar 'Nonpareil'.</title>
        <authorList>
            <person name="D'Amico-Willman K.M."/>
            <person name="Ouma W.Z."/>
            <person name="Meulia T."/>
            <person name="Sideli G.M."/>
            <person name="Gradziel T.M."/>
            <person name="Fresnedo-Ramirez J."/>
        </authorList>
    </citation>
    <scope>NUCLEOTIDE SEQUENCE [LARGE SCALE GENOMIC DNA]</scope>
    <source>
        <strain evidence="3">Clone GOH B32 T37-40</strain>
    </source>
</reference>
<gene>
    <name evidence="3" type="ORF">L3X38_024526</name>
</gene>
<proteinExistence type="predicted"/>
<dbReference type="PANTHER" id="PTHR42648:SF28">
    <property type="entry name" value="TRANSPOSON-ENCODED PROTEIN WITH RIBONUCLEASE H-LIKE AND RETROVIRUS ZINC FINGER-LIKE DOMAINS"/>
    <property type="match status" value="1"/>
</dbReference>
<evidence type="ECO:0000313" key="3">
    <source>
        <dbReference type="EMBL" id="KAI5334393.1"/>
    </source>
</evidence>